<gene>
    <name evidence="2" type="ORF">ACFS5P_11310</name>
</gene>
<keyword evidence="1" id="KW-0812">Transmembrane</keyword>
<dbReference type="RefSeq" id="WP_380269539.1">
    <property type="nucleotide sequence ID" value="NZ_JBHUPG010000021.1"/>
</dbReference>
<evidence type="ECO:0000256" key="1">
    <source>
        <dbReference type="SAM" id="Phobius"/>
    </source>
</evidence>
<reference evidence="3" key="1">
    <citation type="journal article" date="2019" name="Int. J. Syst. Evol. Microbiol.">
        <title>The Global Catalogue of Microorganisms (GCM) 10K type strain sequencing project: providing services to taxonomists for standard genome sequencing and annotation.</title>
        <authorList>
            <consortium name="The Broad Institute Genomics Platform"/>
            <consortium name="The Broad Institute Genome Sequencing Center for Infectious Disease"/>
            <person name="Wu L."/>
            <person name="Ma J."/>
        </authorList>
    </citation>
    <scope>NUCLEOTIDE SEQUENCE [LARGE SCALE GENOMIC DNA]</scope>
    <source>
        <strain evidence="3">KCTC 13528</strain>
    </source>
</reference>
<sequence>MKKLLILSASILLVAGLTMYMYSRMVGAVPFLLLAALFYWLAWRETKRGRIKNS</sequence>
<keyword evidence="1" id="KW-1133">Transmembrane helix</keyword>
<proteinExistence type="predicted"/>
<accession>A0ABW5ZHV1</accession>
<keyword evidence="1" id="KW-0472">Membrane</keyword>
<evidence type="ECO:0000313" key="2">
    <source>
        <dbReference type="EMBL" id="MFD2912463.1"/>
    </source>
</evidence>
<organism evidence="2 3">
    <name type="scientific">Jeotgalibacillus terrae</name>
    <dbReference type="NCBI Taxonomy" id="587735"/>
    <lineage>
        <taxon>Bacteria</taxon>
        <taxon>Bacillati</taxon>
        <taxon>Bacillota</taxon>
        <taxon>Bacilli</taxon>
        <taxon>Bacillales</taxon>
        <taxon>Caryophanaceae</taxon>
        <taxon>Jeotgalibacillus</taxon>
    </lineage>
</organism>
<keyword evidence="3" id="KW-1185">Reference proteome</keyword>
<feature type="transmembrane region" description="Helical" evidence="1">
    <location>
        <begin position="26"/>
        <end position="43"/>
    </location>
</feature>
<dbReference type="EMBL" id="JBHUPG010000021">
    <property type="protein sequence ID" value="MFD2912463.1"/>
    <property type="molecule type" value="Genomic_DNA"/>
</dbReference>
<evidence type="ECO:0000313" key="3">
    <source>
        <dbReference type="Proteomes" id="UP001597561"/>
    </source>
</evidence>
<dbReference type="Proteomes" id="UP001597561">
    <property type="component" value="Unassembled WGS sequence"/>
</dbReference>
<comment type="caution">
    <text evidence="2">The sequence shown here is derived from an EMBL/GenBank/DDBJ whole genome shotgun (WGS) entry which is preliminary data.</text>
</comment>
<name>A0ABW5ZHV1_9BACL</name>
<protein>
    <submittedName>
        <fullName evidence="2">Uncharacterized protein</fullName>
    </submittedName>
</protein>